<protein>
    <recommendedName>
        <fullName evidence="3">C2 domain-containing protein</fullName>
    </recommendedName>
</protein>
<dbReference type="GO" id="GO:0007221">
    <property type="term" value="P:positive regulation of transcription of Notch receptor target"/>
    <property type="evidence" value="ECO:0007669"/>
    <property type="project" value="InterPro"/>
</dbReference>
<accession>C3YKC3</accession>
<name>C3YKC3_BRAFL</name>
<feature type="compositionally biased region" description="Basic and acidic residues" evidence="1">
    <location>
        <begin position="198"/>
        <end position="226"/>
    </location>
</feature>
<feature type="compositionally biased region" description="Polar residues" evidence="1">
    <location>
        <begin position="494"/>
        <end position="507"/>
    </location>
</feature>
<dbReference type="SUPFAM" id="SSF49562">
    <property type="entry name" value="C2 domain (Calcium/lipid-binding domain, CaLB)"/>
    <property type="match status" value="1"/>
</dbReference>
<evidence type="ECO:0000256" key="1">
    <source>
        <dbReference type="SAM" id="MobiDB-lite"/>
    </source>
</evidence>
<feature type="region of interest" description="Disordered" evidence="1">
    <location>
        <begin position="154"/>
        <end position="457"/>
    </location>
</feature>
<feature type="compositionally biased region" description="Basic and acidic residues" evidence="1">
    <location>
        <begin position="314"/>
        <end position="326"/>
    </location>
</feature>
<feature type="compositionally biased region" description="Basic and acidic residues" evidence="1">
    <location>
        <begin position="296"/>
        <end position="306"/>
    </location>
</feature>
<sequence length="719" mass="78435">MGVRDRIASAYLTVVGALSVIRPSSKWWTSESKLNVVVHEGKVGRHSQAKYLVTIRHGKEKKQTKKKKSDSLLWEEAAEFSRWKPKDPLILKLRKVKRCKDTTIAELSIDVATVLESADGLPTKWWYAMKRLDKSGRQKEDVFLQITVTVDGQHVKSGATQEPAKPAKEAATTAAQEKPQITPELKANSPTAVSTSDESDKASTKREDKPSHDERRLSVSQEDKADNSPPSAAGNVTDVDVKADTTHRSRDKTAEVPHVPATVDGPAGGNDTGPATDPTRLSEKMAAGQEDPESSAGDKKVFKDAEVTMAVDDGSGRSQDHAKPDNESSTTAAQDKISTKTEDKSNPERRSSGSQEGETGTSDSSRTDTSPPSAAGDVTDGKPASSTPTSCPPVSVGTPDKTGTSGHGEGDVKSGPECRKDKAVEVSEVPAAADCPTTCMGNIDSGRSQAKSREDVDMKEVMTVSDEDRVVPHLPAAMGCPMDDSNPGRGPTAESASTKKTAMTVTQEKPEPRVDPKDAMTEMYLRNLKRILARREFPQHLVPKYAWMTAALTDTETEQPPADSNTDTDGPGETAQGGGEVLPTANQHPEHKEDDPEFEKMRHVWKIEDLWDEFTTMREQADELVAYVESLRAKLAASVPHVLQYPVIKNLAAYIPERKPYDLPDTEGLSIDELEDVKDNLSKLLKDEENRAKFLKKWYIEEMLRVAMNEAPQVLGPQK</sequence>
<evidence type="ECO:0008006" key="3">
    <source>
        <dbReference type="Google" id="ProtNLM"/>
    </source>
</evidence>
<feature type="compositionally biased region" description="Low complexity" evidence="1">
    <location>
        <begin position="159"/>
        <end position="180"/>
    </location>
</feature>
<feature type="region of interest" description="Disordered" evidence="1">
    <location>
        <begin position="476"/>
        <end position="515"/>
    </location>
</feature>
<proteinExistence type="predicted"/>
<dbReference type="EMBL" id="GG666521">
    <property type="protein sequence ID" value="EEN59284.1"/>
    <property type="molecule type" value="Genomic_DNA"/>
</dbReference>
<evidence type="ECO:0000313" key="2">
    <source>
        <dbReference type="EMBL" id="EEN59284.1"/>
    </source>
</evidence>
<reference evidence="2" key="1">
    <citation type="journal article" date="2008" name="Nature">
        <title>The amphioxus genome and the evolution of the chordate karyotype.</title>
        <authorList>
            <consortium name="US DOE Joint Genome Institute (JGI-PGF)"/>
            <person name="Putnam N.H."/>
            <person name="Butts T."/>
            <person name="Ferrier D.E.K."/>
            <person name="Furlong R.F."/>
            <person name="Hellsten U."/>
            <person name="Kawashima T."/>
            <person name="Robinson-Rechavi M."/>
            <person name="Shoguchi E."/>
            <person name="Terry A."/>
            <person name="Yu J.-K."/>
            <person name="Benito-Gutierrez E.L."/>
            <person name="Dubchak I."/>
            <person name="Garcia-Fernandez J."/>
            <person name="Gibson-Brown J.J."/>
            <person name="Grigoriev I.V."/>
            <person name="Horton A.C."/>
            <person name="de Jong P.J."/>
            <person name="Jurka J."/>
            <person name="Kapitonov V.V."/>
            <person name="Kohara Y."/>
            <person name="Kuroki Y."/>
            <person name="Lindquist E."/>
            <person name="Lucas S."/>
            <person name="Osoegawa K."/>
            <person name="Pennacchio L.A."/>
            <person name="Salamov A.A."/>
            <person name="Satou Y."/>
            <person name="Sauka-Spengler T."/>
            <person name="Schmutz J."/>
            <person name="Shin-I T."/>
            <person name="Toyoda A."/>
            <person name="Bronner-Fraser M."/>
            <person name="Fujiyama A."/>
            <person name="Holland L.Z."/>
            <person name="Holland P.W.H."/>
            <person name="Satoh N."/>
            <person name="Rokhsar D.S."/>
        </authorList>
    </citation>
    <scope>NUCLEOTIDE SEQUENCE [LARGE SCALE GENOMIC DNA]</scope>
    <source>
        <strain evidence="2">S238N-H82</strain>
        <tissue evidence="2">Testes</tissue>
    </source>
</reference>
<feature type="compositionally biased region" description="Low complexity" evidence="1">
    <location>
        <begin position="385"/>
        <end position="399"/>
    </location>
</feature>
<feature type="compositionally biased region" description="Basic and acidic residues" evidence="1">
    <location>
        <begin position="337"/>
        <end position="351"/>
    </location>
</feature>
<dbReference type="InterPro" id="IPR046369">
    <property type="entry name" value="MAML1-3"/>
</dbReference>
<feature type="compositionally biased region" description="Basic and acidic residues" evidence="1">
    <location>
        <begin position="588"/>
        <end position="598"/>
    </location>
</feature>
<feature type="compositionally biased region" description="Basic and acidic residues" evidence="1">
    <location>
        <begin position="239"/>
        <end position="255"/>
    </location>
</feature>
<dbReference type="AlphaFoldDB" id="C3YKC3"/>
<feature type="compositionally biased region" description="Basic and acidic residues" evidence="1">
    <location>
        <begin position="408"/>
        <end position="425"/>
    </location>
</feature>
<dbReference type="GO" id="GO:0003713">
    <property type="term" value="F:transcription coactivator activity"/>
    <property type="evidence" value="ECO:0007669"/>
    <property type="project" value="InterPro"/>
</dbReference>
<dbReference type="PANTHER" id="PTHR15692">
    <property type="entry name" value="MASTERMIND-LIKE"/>
    <property type="match status" value="1"/>
</dbReference>
<dbReference type="InterPro" id="IPR035892">
    <property type="entry name" value="C2_domain_sf"/>
</dbReference>
<feature type="compositionally biased region" description="Low complexity" evidence="1">
    <location>
        <begin position="352"/>
        <end position="373"/>
    </location>
</feature>
<gene>
    <name evidence="2" type="ORF">BRAFLDRAFT_93338</name>
</gene>
<dbReference type="InParanoid" id="C3YKC3"/>
<dbReference type="Gene3D" id="2.60.40.150">
    <property type="entry name" value="C2 domain"/>
    <property type="match status" value="1"/>
</dbReference>
<organism>
    <name type="scientific">Branchiostoma floridae</name>
    <name type="common">Florida lancelet</name>
    <name type="synonym">Amphioxus</name>
    <dbReference type="NCBI Taxonomy" id="7739"/>
    <lineage>
        <taxon>Eukaryota</taxon>
        <taxon>Metazoa</taxon>
        <taxon>Chordata</taxon>
        <taxon>Cephalochordata</taxon>
        <taxon>Leptocardii</taxon>
        <taxon>Amphioxiformes</taxon>
        <taxon>Branchiostomatidae</taxon>
        <taxon>Branchiostoma</taxon>
    </lineage>
</organism>
<feature type="region of interest" description="Disordered" evidence="1">
    <location>
        <begin position="555"/>
        <end position="598"/>
    </location>
</feature>
<dbReference type="PANTHER" id="PTHR15692:SF18">
    <property type="entry name" value="PROTEIN CBG23155"/>
    <property type="match status" value="1"/>
</dbReference>